<proteinExistence type="predicted"/>
<accession>A0A5P1EK46</accession>
<dbReference type="AlphaFoldDB" id="A0A5P1EK46"/>
<dbReference type="Gramene" id="ONK66154">
    <property type="protein sequence ID" value="ONK66154"/>
    <property type="gene ID" value="A4U43_C06F4690"/>
</dbReference>
<dbReference type="EMBL" id="CM007386">
    <property type="protein sequence ID" value="ONK66154.1"/>
    <property type="molecule type" value="Genomic_DNA"/>
</dbReference>
<sequence length="440" mass="49392">MKVNGSPNFPSPSFPSIQTSPKVTKFRTLDIHPSKFLDYPPSDYLQRERERESYEKGDAFVISFQLDLFLFGRFWGRRGITLPPAIAHLSMALSTEQSITVVSERDVFSISGPRYLTSVDWKFPHQRRAVAACLVQAAYILDCDRQENRRGPNALAPAWWQFCHFDLIRTLVDDADCSIFGAIFELKPPFLIQNAPRFVIAFRGTLTRRDSVARDLTLDFHLIQNSLHRSSRSEIAIQAVRNIVSASGGSNIWLAGHSLGSAMATFCGKNMAKCGVLLEAFLFNPPFFSAPIERINNQKVKHGLRIAGSVITAGLSIARKLKQERPVIEDSFAVISSWVPCLFVNPNDHICSEYIGYFEHRKNMENLGVGIIEKLATQNSLGDGFLSAIGRGSESDPLHLLPSAILSINLSPCPDFKAAHGLHQWWQPDLHLQTRQYMYN</sequence>
<organism evidence="1 2">
    <name type="scientific">Asparagus officinalis</name>
    <name type="common">Garden asparagus</name>
    <dbReference type="NCBI Taxonomy" id="4686"/>
    <lineage>
        <taxon>Eukaryota</taxon>
        <taxon>Viridiplantae</taxon>
        <taxon>Streptophyta</taxon>
        <taxon>Embryophyta</taxon>
        <taxon>Tracheophyta</taxon>
        <taxon>Spermatophyta</taxon>
        <taxon>Magnoliopsida</taxon>
        <taxon>Liliopsida</taxon>
        <taxon>Asparagales</taxon>
        <taxon>Asparagaceae</taxon>
        <taxon>Asparagoideae</taxon>
        <taxon>Asparagus</taxon>
    </lineage>
</organism>
<dbReference type="SUPFAM" id="SSF53474">
    <property type="entry name" value="alpha/beta-Hydrolases"/>
    <property type="match status" value="1"/>
</dbReference>
<dbReference type="Proteomes" id="UP000243459">
    <property type="component" value="Chromosome 6"/>
</dbReference>
<reference evidence="2" key="1">
    <citation type="journal article" date="2017" name="Nat. Commun.">
        <title>The asparagus genome sheds light on the origin and evolution of a young Y chromosome.</title>
        <authorList>
            <person name="Harkess A."/>
            <person name="Zhou J."/>
            <person name="Xu C."/>
            <person name="Bowers J.E."/>
            <person name="Van der Hulst R."/>
            <person name="Ayyampalayam S."/>
            <person name="Mercati F."/>
            <person name="Riccardi P."/>
            <person name="McKain M.R."/>
            <person name="Kakrana A."/>
            <person name="Tang H."/>
            <person name="Ray J."/>
            <person name="Groenendijk J."/>
            <person name="Arikit S."/>
            <person name="Mathioni S.M."/>
            <person name="Nakano M."/>
            <person name="Shan H."/>
            <person name="Telgmann-Rauber A."/>
            <person name="Kanno A."/>
            <person name="Yue Z."/>
            <person name="Chen H."/>
            <person name="Li W."/>
            <person name="Chen Y."/>
            <person name="Xu X."/>
            <person name="Zhang Y."/>
            <person name="Luo S."/>
            <person name="Chen H."/>
            <person name="Gao J."/>
            <person name="Mao Z."/>
            <person name="Pires J.C."/>
            <person name="Luo M."/>
            <person name="Kudrna D."/>
            <person name="Wing R.A."/>
            <person name="Meyers B.C."/>
            <person name="Yi K."/>
            <person name="Kong H."/>
            <person name="Lavrijsen P."/>
            <person name="Sunseri F."/>
            <person name="Falavigna A."/>
            <person name="Ye Y."/>
            <person name="Leebens-Mack J.H."/>
            <person name="Chen G."/>
        </authorList>
    </citation>
    <scope>NUCLEOTIDE SEQUENCE [LARGE SCALE GENOMIC DNA]</scope>
    <source>
        <strain evidence="2">cv. DH0086</strain>
    </source>
</reference>
<name>A0A5P1EK46_ASPOF</name>
<evidence type="ECO:0000313" key="2">
    <source>
        <dbReference type="Proteomes" id="UP000243459"/>
    </source>
</evidence>
<dbReference type="OMA" id="SCFEIAM"/>
<keyword evidence="2" id="KW-1185">Reference proteome</keyword>
<gene>
    <name evidence="1" type="ORF">A4U43_C06F4690</name>
</gene>
<protein>
    <submittedName>
        <fullName evidence="1">Uncharacterized protein</fullName>
    </submittedName>
</protein>
<dbReference type="PANTHER" id="PTHR31479">
    <property type="entry name" value="ALPHA/BETA-HYDROLASES SUPERFAMILY PROTEIN"/>
    <property type="match status" value="1"/>
</dbReference>
<dbReference type="InterPro" id="IPR029058">
    <property type="entry name" value="AB_hydrolase_fold"/>
</dbReference>
<dbReference type="PANTHER" id="PTHR31479:SF2">
    <property type="entry name" value="ALPHA_BETA-HYDROLASES SUPERFAMILY PROTEIN"/>
    <property type="match status" value="1"/>
</dbReference>
<dbReference type="Gene3D" id="3.40.50.1820">
    <property type="entry name" value="alpha/beta hydrolase"/>
    <property type="match status" value="1"/>
</dbReference>
<evidence type="ECO:0000313" key="1">
    <source>
        <dbReference type="EMBL" id="ONK66154.1"/>
    </source>
</evidence>